<gene>
    <name evidence="8" type="ORF">GMARGA_LOCUS32334</name>
</gene>
<sequence length="628" mass="71760">YDDNDISSTSSKQSSSTSSKQSSSTSNKRSSRNEPSEVWGYFKKVIWTKEQKTAKCSVQNCIHKEYSCGSDGTTRPLWRHLESAHWTQYVLTEEYRKKKKKVQEKCGSIEESTTETSTIVSTEVDNMKLRKMVATWIINRQRPLSIVEDPELIEILQYLNPTVQLVKADTIKKTVMTFYSLGKKELKTYLPNIGSKLSFTSDLWTSPNNKSFISVTGHYIDENWALKEIIIDFGLLSGKHDGVNIANGFYHVLKDYNIASKFLAITLDNASNNNVFVRELAMKLKEETNISWEPERLRFRCFNHILNLAAQAALDHIKEDVSKIRELNSAIRATPQRTELFENTCNACRIKFIKPILDCPTRWNSTFDMVKNGLLLKSALNTLTSSHDDFYPYSISHSQWTTLEKIVEFLEPFKDLTVKMSSGSDSTAFWIIPLFNIVFNHVEDVASNVKTKNRSVSPIFLAAVAAREKLVQYYSRTNTTIMLCTVLDPRRKFHYFVRKEFPSDEIDGTKAFLFETEYAASFNDNILSSTSGNIVKSYTRSILDADFEEEEVDTNEFDRYISEKPANKEIDVLAWWKVSVVNTLLAIPASSVASERAFSSGENMITNKRSNLAPKTVRASQCLRSWIQ</sequence>
<dbReference type="InterPro" id="IPR008906">
    <property type="entry name" value="HATC_C_dom"/>
</dbReference>
<evidence type="ECO:0000313" key="8">
    <source>
        <dbReference type="EMBL" id="CAG8834972.1"/>
    </source>
</evidence>
<dbReference type="PANTHER" id="PTHR46481">
    <property type="entry name" value="ZINC FINGER BED DOMAIN-CONTAINING PROTEIN 4"/>
    <property type="match status" value="1"/>
</dbReference>
<evidence type="ECO:0000256" key="2">
    <source>
        <dbReference type="ARBA" id="ARBA00022723"/>
    </source>
</evidence>
<organism evidence="8 9">
    <name type="scientific">Gigaspora margarita</name>
    <dbReference type="NCBI Taxonomy" id="4874"/>
    <lineage>
        <taxon>Eukaryota</taxon>
        <taxon>Fungi</taxon>
        <taxon>Fungi incertae sedis</taxon>
        <taxon>Mucoromycota</taxon>
        <taxon>Glomeromycotina</taxon>
        <taxon>Glomeromycetes</taxon>
        <taxon>Diversisporales</taxon>
        <taxon>Gigasporaceae</taxon>
        <taxon>Gigaspora</taxon>
    </lineage>
</organism>
<name>A0ABN7WL32_GIGMA</name>
<dbReference type="EMBL" id="CAJVQB010050559">
    <property type="protein sequence ID" value="CAG8834972.1"/>
    <property type="molecule type" value="Genomic_DNA"/>
</dbReference>
<dbReference type="Proteomes" id="UP000789901">
    <property type="component" value="Unassembled WGS sequence"/>
</dbReference>
<keyword evidence="4" id="KW-0862">Zinc</keyword>
<keyword evidence="5" id="KW-0539">Nucleus</keyword>
<reference evidence="8 9" key="1">
    <citation type="submission" date="2021-06" db="EMBL/GenBank/DDBJ databases">
        <authorList>
            <person name="Kallberg Y."/>
            <person name="Tangrot J."/>
            <person name="Rosling A."/>
        </authorList>
    </citation>
    <scope>NUCLEOTIDE SEQUENCE [LARGE SCALE GENOMIC DNA]</scope>
    <source>
        <strain evidence="8 9">120-4 pot B 10/14</strain>
    </source>
</reference>
<keyword evidence="3" id="KW-0863">Zinc-finger</keyword>
<feature type="compositionally biased region" description="Low complexity" evidence="6">
    <location>
        <begin position="7"/>
        <end position="28"/>
    </location>
</feature>
<evidence type="ECO:0000256" key="4">
    <source>
        <dbReference type="ARBA" id="ARBA00022833"/>
    </source>
</evidence>
<evidence type="ECO:0000256" key="1">
    <source>
        <dbReference type="ARBA" id="ARBA00004123"/>
    </source>
</evidence>
<dbReference type="InterPro" id="IPR012337">
    <property type="entry name" value="RNaseH-like_sf"/>
</dbReference>
<feature type="non-terminal residue" evidence="8">
    <location>
        <position position="1"/>
    </location>
</feature>
<evidence type="ECO:0000313" key="9">
    <source>
        <dbReference type="Proteomes" id="UP000789901"/>
    </source>
</evidence>
<dbReference type="Pfam" id="PF05699">
    <property type="entry name" value="Dimer_Tnp_hAT"/>
    <property type="match status" value="1"/>
</dbReference>
<feature type="region of interest" description="Disordered" evidence="6">
    <location>
        <begin position="1"/>
        <end position="34"/>
    </location>
</feature>
<feature type="domain" description="HAT C-terminal dimerisation" evidence="7">
    <location>
        <begin position="556"/>
        <end position="627"/>
    </location>
</feature>
<keyword evidence="9" id="KW-1185">Reference proteome</keyword>
<accession>A0ABN7WL32</accession>
<feature type="non-terminal residue" evidence="8">
    <location>
        <position position="628"/>
    </location>
</feature>
<evidence type="ECO:0000256" key="3">
    <source>
        <dbReference type="ARBA" id="ARBA00022771"/>
    </source>
</evidence>
<evidence type="ECO:0000256" key="6">
    <source>
        <dbReference type="SAM" id="MobiDB-lite"/>
    </source>
</evidence>
<protein>
    <submittedName>
        <fullName evidence="8">1455_t:CDS:1</fullName>
    </submittedName>
</protein>
<dbReference type="PANTHER" id="PTHR46481:SF10">
    <property type="entry name" value="ZINC FINGER BED DOMAIN-CONTAINING PROTEIN 39"/>
    <property type="match status" value="1"/>
</dbReference>
<comment type="caution">
    <text evidence="8">The sequence shown here is derived from an EMBL/GenBank/DDBJ whole genome shotgun (WGS) entry which is preliminary data.</text>
</comment>
<dbReference type="InterPro" id="IPR052035">
    <property type="entry name" value="ZnF_BED_domain_contain"/>
</dbReference>
<evidence type="ECO:0000259" key="7">
    <source>
        <dbReference type="Pfam" id="PF05699"/>
    </source>
</evidence>
<dbReference type="SUPFAM" id="SSF53098">
    <property type="entry name" value="Ribonuclease H-like"/>
    <property type="match status" value="1"/>
</dbReference>
<keyword evidence="2" id="KW-0479">Metal-binding</keyword>
<proteinExistence type="predicted"/>
<evidence type="ECO:0000256" key="5">
    <source>
        <dbReference type="ARBA" id="ARBA00023242"/>
    </source>
</evidence>
<comment type="subcellular location">
    <subcellularLocation>
        <location evidence="1">Nucleus</location>
    </subcellularLocation>
</comment>